<organism evidence="1 2">
    <name type="scientific">Fibrisoma limi BUZ 3</name>
    <dbReference type="NCBI Taxonomy" id="1185876"/>
    <lineage>
        <taxon>Bacteria</taxon>
        <taxon>Pseudomonadati</taxon>
        <taxon>Bacteroidota</taxon>
        <taxon>Cytophagia</taxon>
        <taxon>Cytophagales</taxon>
        <taxon>Spirosomataceae</taxon>
        <taxon>Fibrisoma</taxon>
    </lineage>
</organism>
<keyword evidence="2" id="KW-1185">Reference proteome</keyword>
<dbReference type="RefSeq" id="WP_009279908.1">
    <property type="nucleotide sequence ID" value="NZ_CAIT01000004.1"/>
</dbReference>
<dbReference type="Gene3D" id="2.40.160.20">
    <property type="match status" value="1"/>
</dbReference>
<reference evidence="1 2" key="1">
    <citation type="journal article" date="2012" name="J. Bacteriol.">
        <title>Genome Sequence of the Filamentous Bacterium Fibrisoma limi BUZ 3T.</title>
        <authorList>
            <person name="Filippini M."/>
            <person name="Qi W."/>
            <person name="Jaenicke S."/>
            <person name="Goesmann A."/>
            <person name="Smits T.H."/>
            <person name="Bagheri H.C."/>
        </authorList>
    </citation>
    <scope>NUCLEOTIDE SEQUENCE [LARGE SCALE GENOMIC DNA]</scope>
    <source>
        <strain evidence="2">BUZ 3T</strain>
    </source>
</reference>
<accession>I2GBP6</accession>
<dbReference type="Pfam" id="PF09411">
    <property type="entry name" value="PagL"/>
    <property type="match status" value="1"/>
</dbReference>
<dbReference type="OrthoDB" id="627554at2"/>
<proteinExistence type="predicted"/>
<gene>
    <name evidence="1" type="ORF">BN8_00238</name>
</gene>
<dbReference type="AlphaFoldDB" id="I2GBP6"/>
<name>I2GBP6_9BACT</name>
<dbReference type="InterPro" id="IPR018550">
    <property type="entry name" value="Lipid-A_deacylase-rel"/>
</dbReference>
<evidence type="ECO:0000313" key="2">
    <source>
        <dbReference type="Proteomes" id="UP000009309"/>
    </source>
</evidence>
<evidence type="ECO:0000313" key="1">
    <source>
        <dbReference type="EMBL" id="CCH51320.1"/>
    </source>
</evidence>
<dbReference type="STRING" id="1185876.BN8_00238"/>
<evidence type="ECO:0008006" key="3">
    <source>
        <dbReference type="Google" id="ProtNLM"/>
    </source>
</evidence>
<dbReference type="eggNOG" id="ENOG502Z8CE">
    <property type="taxonomic scope" value="Bacteria"/>
</dbReference>
<protein>
    <recommendedName>
        <fullName evidence="3">Lipid A 3-O-deacylase-related protein</fullName>
    </recommendedName>
</protein>
<sequence length="360" mass="40759">MKALLLLTWLGSVADFTEPDSVLRQIGVRAHTGFIIPHAADLKEISRSRPVGIELTYSRMAITQEAYERCNCFARIGGYINYVAFNNPPELGRTIGLGGFFEPLINYRKPLYFSVRATAGLAYLTRVYNAETNPRNTFFSHPLSGLLALSFKTHLRLTPRVHAELGANYNHISNGGTRQPNRGMNFPTVSVGVTYHPDQTSFPDARHWARPALSRRFVKRVLVFGSIRTVPQTALFPEKAEPLWGLTATAGYRVSRLSAFTGGLEFADDGYTREQLRRENRDVDHRRMALLGGYELWLGRYVFSTHLGYNAYQPSQSRSERVFQRYQLLYTLQDRWILGVGLKAILNTAEGFDVRAGVRF</sequence>
<dbReference type="Proteomes" id="UP000009309">
    <property type="component" value="Unassembled WGS sequence"/>
</dbReference>
<dbReference type="EMBL" id="CAIT01000004">
    <property type="protein sequence ID" value="CCH51320.1"/>
    <property type="molecule type" value="Genomic_DNA"/>
</dbReference>
<comment type="caution">
    <text evidence="1">The sequence shown here is derived from an EMBL/GenBank/DDBJ whole genome shotgun (WGS) entry which is preliminary data.</text>
</comment>